<keyword evidence="16" id="KW-1185">Reference proteome</keyword>
<name>A0ABW4GDJ7_9ACTN</name>
<dbReference type="EC" id="2.7.1.39" evidence="3 11"/>
<dbReference type="HAMAP" id="MF_00384">
    <property type="entry name" value="Homoser_kinase"/>
    <property type="match status" value="1"/>
</dbReference>
<evidence type="ECO:0000256" key="5">
    <source>
        <dbReference type="ARBA" id="ARBA00022679"/>
    </source>
</evidence>
<keyword evidence="6 11" id="KW-0547">Nucleotide-binding</keyword>
<comment type="similarity">
    <text evidence="2 11">Belongs to the GHMP kinase family. Homoserine kinase subfamily.</text>
</comment>
<evidence type="ECO:0000256" key="6">
    <source>
        <dbReference type="ARBA" id="ARBA00022741"/>
    </source>
</evidence>
<proteinExistence type="inferred from homology"/>
<dbReference type="PIRSF" id="PIRSF000676">
    <property type="entry name" value="Homoser_kin"/>
    <property type="match status" value="1"/>
</dbReference>
<comment type="catalytic activity">
    <reaction evidence="9 11">
        <text>L-homoserine + ATP = O-phospho-L-homoserine + ADP + H(+)</text>
        <dbReference type="Rhea" id="RHEA:13985"/>
        <dbReference type="ChEBI" id="CHEBI:15378"/>
        <dbReference type="ChEBI" id="CHEBI:30616"/>
        <dbReference type="ChEBI" id="CHEBI:57476"/>
        <dbReference type="ChEBI" id="CHEBI:57590"/>
        <dbReference type="ChEBI" id="CHEBI:456216"/>
        <dbReference type="EC" id="2.7.1.39"/>
    </reaction>
</comment>
<sequence>MSTVDIRVPATSANLGPGFDSLGLALDLYDEVRATLTGERGVHVTVEGEGAGQGELDLGEGHLIIKAMRRTFDRMGVPQPEGIRLHCRNRIPHARGLGSSSAAVCAGILAARALAGAGSGTETHTESRTKTDPRPESASRTSPPRAEVSDGGPRAGGFAEGVGLSDDEVFALATEMEGHPDNVAPCLAGGLTIAWTDHSGSPRMVKLLPDVRIRPVVFVPATRLATETARGLLPKDVPHKDASFNAGRAALLIAALTQRPERGLLFAATEDRLHQDYRAPAMRASADLVERLRAVGVPAVVSGAGPTVLAFSTPDSQDLIAPEVGNDWHIQLMDVDPVGANVQFPETR</sequence>
<keyword evidence="8 11" id="KW-0067">ATP-binding</keyword>
<evidence type="ECO:0000256" key="11">
    <source>
        <dbReference type="HAMAP-Rule" id="MF_00384"/>
    </source>
</evidence>
<evidence type="ECO:0000259" key="13">
    <source>
        <dbReference type="Pfam" id="PF00288"/>
    </source>
</evidence>
<dbReference type="InterPro" id="IPR000870">
    <property type="entry name" value="Homoserine_kinase"/>
</dbReference>
<evidence type="ECO:0000256" key="2">
    <source>
        <dbReference type="ARBA" id="ARBA00007370"/>
    </source>
</evidence>
<evidence type="ECO:0000256" key="1">
    <source>
        <dbReference type="ARBA" id="ARBA00005015"/>
    </source>
</evidence>
<dbReference type="PANTHER" id="PTHR20861">
    <property type="entry name" value="HOMOSERINE/4-DIPHOSPHOCYTIDYL-2-C-METHYL-D-ERYTHRITOL KINASE"/>
    <property type="match status" value="1"/>
</dbReference>
<keyword evidence="11" id="KW-0963">Cytoplasm</keyword>
<evidence type="ECO:0000313" key="16">
    <source>
        <dbReference type="Proteomes" id="UP001597097"/>
    </source>
</evidence>
<dbReference type="Proteomes" id="UP001597097">
    <property type="component" value="Unassembled WGS sequence"/>
</dbReference>
<dbReference type="InterPro" id="IPR013750">
    <property type="entry name" value="GHMP_kinase_C_dom"/>
</dbReference>
<dbReference type="GO" id="GO:0016301">
    <property type="term" value="F:kinase activity"/>
    <property type="evidence" value="ECO:0007669"/>
    <property type="project" value="UniProtKB-KW"/>
</dbReference>
<evidence type="ECO:0000256" key="12">
    <source>
        <dbReference type="SAM" id="MobiDB-lite"/>
    </source>
</evidence>
<feature type="region of interest" description="Disordered" evidence="12">
    <location>
        <begin position="116"/>
        <end position="159"/>
    </location>
</feature>
<evidence type="ECO:0000256" key="3">
    <source>
        <dbReference type="ARBA" id="ARBA00012078"/>
    </source>
</evidence>
<protein>
    <recommendedName>
        <fullName evidence="4 11">Homoserine kinase</fullName>
        <shortName evidence="11">HK</shortName>
        <shortName evidence="11">HSK</shortName>
        <ecNumber evidence="3 11">2.7.1.39</ecNumber>
    </recommendedName>
</protein>
<dbReference type="InterPro" id="IPR006203">
    <property type="entry name" value="GHMP_knse_ATP-bd_CS"/>
</dbReference>
<keyword evidence="7 11" id="KW-0418">Kinase</keyword>
<keyword evidence="5 11" id="KW-0808">Transferase</keyword>
<evidence type="ECO:0000256" key="4">
    <source>
        <dbReference type="ARBA" id="ARBA00017858"/>
    </source>
</evidence>
<accession>A0ABW4GDJ7</accession>
<reference evidence="16" key="1">
    <citation type="journal article" date="2019" name="Int. J. Syst. Evol. Microbiol.">
        <title>The Global Catalogue of Microorganisms (GCM) 10K type strain sequencing project: providing services to taxonomists for standard genome sequencing and annotation.</title>
        <authorList>
            <consortium name="The Broad Institute Genomics Platform"/>
            <consortium name="The Broad Institute Genome Sequencing Center for Infectious Disease"/>
            <person name="Wu L."/>
            <person name="Ma J."/>
        </authorList>
    </citation>
    <scope>NUCLEOTIDE SEQUENCE [LARGE SCALE GENOMIC DNA]</scope>
    <source>
        <strain evidence="16">CGMCC 1.15399</strain>
    </source>
</reference>
<feature type="domain" description="GHMP kinase C-terminal" evidence="14">
    <location>
        <begin position="269"/>
        <end position="326"/>
    </location>
</feature>
<evidence type="ECO:0000256" key="7">
    <source>
        <dbReference type="ARBA" id="ARBA00022777"/>
    </source>
</evidence>
<dbReference type="EMBL" id="JBHUCM010000019">
    <property type="protein sequence ID" value="MFD1540358.1"/>
    <property type="molecule type" value="Genomic_DNA"/>
</dbReference>
<comment type="function">
    <text evidence="10 11">Catalyzes the ATP-dependent phosphorylation of L-homoserine to L-homoserine phosphate.</text>
</comment>
<dbReference type="PROSITE" id="PS00627">
    <property type="entry name" value="GHMP_KINASES_ATP"/>
    <property type="match status" value="1"/>
</dbReference>
<evidence type="ECO:0000256" key="8">
    <source>
        <dbReference type="ARBA" id="ARBA00022840"/>
    </source>
</evidence>
<dbReference type="Pfam" id="PF08544">
    <property type="entry name" value="GHMP_kinases_C"/>
    <property type="match status" value="1"/>
</dbReference>
<dbReference type="Pfam" id="PF00288">
    <property type="entry name" value="GHMP_kinases_N"/>
    <property type="match status" value="1"/>
</dbReference>
<comment type="caution">
    <text evidence="15">The sequence shown here is derived from an EMBL/GenBank/DDBJ whole genome shotgun (WGS) entry which is preliminary data.</text>
</comment>
<feature type="domain" description="GHMP kinase N-terminal" evidence="13">
    <location>
        <begin position="63"/>
        <end position="117"/>
    </location>
</feature>
<keyword evidence="11" id="KW-0028">Amino-acid biosynthesis</keyword>
<dbReference type="InterPro" id="IPR006204">
    <property type="entry name" value="GHMP_kinase_N_dom"/>
</dbReference>
<evidence type="ECO:0000313" key="15">
    <source>
        <dbReference type="EMBL" id="MFD1540358.1"/>
    </source>
</evidence>
<evidence type="ECO:0000256" key="10">
    <source>
        <dbReference type="ARBA" id="ARBA00049954"/>
    </source>
</evidence>
<feature type="compositionally biased region" description="Basic and acidic residues" evidence="12">
    <location>
        <begin position="123"/>
        <end position="137"/>
    </location>
</feature>
<organism evidence="15 16">
    <name type="scientific">Nonomuraea guangzhouensis</name>
    <dbReference type="NCBI Taxonomy" id="1291555"/>
    <lineage>
        <taxon>Bacteria</taxon>
        <taxon>Bacillati</taxon>
        <taxon>Actinomycetota</taxon>
        <taxon>Actinomycetes</taxon>
        <taxon>Streptosporangiales</taxon>
        <taxon>Streptosporangiaceae</taxon>
        <taxon>Nonomuraea</taxon>
    </lineage>
</organism>
<comment type="subcellular location">
    <subcellularLocation>
        <location evidence="11">Cytoplasm</location>
    </subcellularLocation>
</comment>
<dbReference type="RefSeq" id="WP_219526809.1">
    <property type="nucleotide sequence ID" value="NZ_JAHKRM010000001.1"/>
</dbReference>
<keyword evidence="11" id="KW-0791">Threonine biosynthesis</keyword>
<comment type="pathway">
    <text evidence="1 11">Amino-acid biosynthesis; L-threonine biosynthesis; L-threonine from L-aspartate: step 4/5.</text>
</comment>
<evidence type="ECO:0000259" key="14">
    <source>
        <dbReference type="Pfam" id="PF08544"/>
    </source>
</evidence>
<evidence type="ECO:0000256" key="9">
    <source>
        <dbReference type="ARBA" id="ARBA00049375"/>
    </source>
</evidence>
<dbReference type="PANTHER" id="PTHR20861:SF1">
    <property type="entry name" value="HOMOSERINE KINASE"/>
    <property type="match status" value="1"/>
</dbReference>
<feature type="binding site" evidence="11">
    <location>
        <begin position="92"/>
        <end position="102"/>
    </location>
    <ligand>
        <name>ATP</name>
        <dbReference type="ChEBI" id="CHEBI:30616"/>
    </ligand>
</feature>
<gene>
    <name evidence="11" type="primary">thrB</name>
    <name evidence="15" type="ORF">ACFSJ0_25110</name>
</gene>